<dbReference type="InterPro" id="IPR007016">
    <property type="entry name" value="O-antigen_ligase-rel_domated"/>
</dbReference>
<evidence type="ECO:0000313" key="8">
    <source>
        <dbReference type="Proteomes" id="UP000199242"/>
    </source>
</evidence>
<feature type="transmembrane region" description="Helical" evidence="5">
    <location>
        <begin position="213"/>
        <end position="238"/>
    </location>
</feature>
<feature type="transmembrane region" description="Helical" evidence="5">
    <location>
        <begin position="392"/>
        <end position="409"/>
    </location>
</feature>
<dbReference type="PANTHER" id="PTHR37422">
    <property type="entry name" value="TEICHURONIC ACID BIOSYNTHESIS PROTEIN TUAE"/>
    <property type="match status" value="1"/>
</dbReference>
<feature type="transmembrane region" description="Helical" evidence="5">
    <location>
        <begin position="331"/>
        <end position="355"/>
    </location>
</feature>
<keyword evidence="7" id="KW-0436">Ligase</keyword>
<keyword evidence="8" id="KW-1185">Reference proteome</keyword>
<dbReference type="Pfam" id="PF04932">
    <property type="entry name" value="Wzy_C"/>
    <property type="match status" value="1"/>
</dbReference>
<comment type="subcellular location">
    <subcellularLocation>
        <location evidence="1">Membrane</location>
        <topology evidence="1">Multi-pass membrane protein</topology>
    </subcellularLocation>
</comment>
<gene>
    <name evidence="7" type="ORF">SAMN05216273_10677</name>
</gene>
<feature type="domain" description="O-antigen ligase-related" evidence="6">
    <location>
        <begin position="214"/>
        <end position="347"/>
    </location>
</feature>
<dbReference type="EMBL" id="FNHD01000006">
    <property type="protein sequence ID" value="SDL78213.1"/>
    <property type="molecule type" value="Genomic_DNA"/>
</dbReference>
<name>A0ABY0QSY8_9FLAO</name>
<dbReference type="InterPro" id="IPR051533">
    <property type="entry name" value="WaaL-like"/>
</dbReference>
<keyword evidence="3 5" id="KW-1133">Transmembrane helix</keyword>
<proteinExistence type="predicted"/>
<keyword evidence="4 5" id="KW-0472">Membrane</keyword>
<feature type="transmembrane region" description="Helical" evidence="5">
    <location>
        <begin position="103"/>
        <end position="120"/>
    </location>
</feature>
<feature type="transmembrane region" description="Helical" evidence="5">
    <location>
        <begin position="80"/>
        <end position="97"/>
    </location>
</feature>
<dbReference type="GO" id="GO:0016874">
    <property type="term" value="F:ligase activity"/>
    <property type="evidence" value="ECO:0007669"/>
    <property type="project" value="UniProtKB-KW"/>
</dbReference>
<sequence length="430" mass="49525">METLSLQHQQFLKKLNNQLFIILLLMVACFFTWSENVNITRAIKVVGRMGVMIFSILLYRKIIRYGSINSLEYKNIFSPILYIGYLILGFISFSWSTNPGFSALQWFMTAQSFVFSYFFVKSLKVLDVYFNGHNIRLYHLLGNAVFVLQLIFVIGMWVDPDVFFRLTDGGEEARLGGTMMNPNELGMLAGVGCACLIFDLYRFKNKVWTIVKILVIFYALFMTGSRSSLIGVLLIIFFHINQTKQKTLKFAIIALVAMVAPFAVYTVILKGGDQERLEEIMSLTGRLPFWQALITEGLPREPLLGFGFMRIDYKEFFQSAHTYPGKMTHNTFMQVLMNLGFIGFTIVLFQVFFTVKSILSEQKELKLMLIGILIPIVINSFTEFGIFGESNYGILFYQIIIFSIAFRNNNHLTRLQKIILKKKRPDLIQD</sequence>
<evidence type="ECO:0000259" key="6">
    <source>
        <dbReference type="Pfam" id="PF04932"/>
    </source>
</evidence>
<feature type="transmembrane region" description="Helical" evidence="5">
    <location>
        <begin position="250"/>
        <end position="268"/>
    </location>
</feature>
<dbReference type="RefSeq" id="WP_089743138.1">
    <property type="nucleotide sequence ID" value="NZ_FNHD01000006.1"/>
</dbReference>
<dbReference type="Proteomes" id="UP000199242">
    <property type="component" value="Unassembled WGS sequence"/>
</dbReference>
<evidence type="ECO:0000256" key="2">
    <source>
        <dbReference type="ARBA" id="ARBA00022692"/>
    </source>
</evidence>
<feature type="transmembrane region" description="Helical" evidence="5">
    <location>
        <begin position="140"/>
        <end position="158"/>
    </location>
</feature>
<keyword evidence="2 5" id="KW-0812">Transmembrane</keyword>
<evidence type="ECO:0000256" key="1">
    <source>
        <dbReference type="ARBA" id="ARBA00004141"/>
    </source>
</evidence>
<dbReference type="PANTHER" id="PTHR37422:SF13">
    <property type="entry name" value="LIPOPOLYSACCHARIDE BIOSYNTHESIS PROTEIN PA4999-RELATED"/>
    <property type="match status" value="1"/>
</dbReference>
<reference evidence="7 8" key="1">
    <citation type="submission" date="2016-10" db="EMBL/GenBank/DDBJ databases">
        <authorList>
            <person name="Varghese N."/>
            <person name="Submissions S."/>
        </authorList>
    </citation>
    <scope>NUCLEOTIDE SEQUENCE [LARGE SCALE GENOMIC DNA]</scope>
    <source>
        <strain evidence="7 8">CGMCC 1.10941</strain>
    </source>
</reference>
<accession>A0ABY0QSY8</accession>
<evidence type="ECO:0000256" key="5">
    <source>
        <dbReference type="SAM" id="Phobius"/>
    </source>
</evidence>
<organism evidence="7 8">
    <name type="scientific">Chryseobacterium taihuense</name>
    <dbReference type="NCBI Taxonomy" id="1141221"/>
    <lineage>
        <taxon>Bacteria</taxon>
        <taxon>Pseudomonadati</taxon>
        <taxon>Bacteroidota</taxon>
        <taxon>Flavobacteriia</taxon>
        <taxon>Flavobacteriales</taxon>
        <taxon>Weeksellaceae</taxon>
        <taxon>Chryseobacterium group</taxon>
        <taxon>Chryseobacterium</taxon>
    </lineage>
</organism>
<feature type="transmembrane region" description="Helical" evidence="5">
    <location>
        <begin position="367"/>
        <end position="386"/>
    </location>
</feature>
<feature type="transmembrane region" description="Helical" evidence="5">
    <location>
        <begin position="15"/>
        <end position="33"/>
    </location>
</feature>
<comment type="caution">
    <text evidence="7">The sequence shown here is derived from an EMBL/GenBank/DDBJ whole genome shotgun (WGS) entry which is preliminary data.</text>
</comment>
<protein>
    <submittedName>
        <fullName evidence="7">O-antigen ligase</fullName>
    </submittedName>
</protein>
<evidence type="ECO:0000256" key="4">
    <source>
        <dbReference type="ARBA" id="ARBA00023136"/>
    </source>
</evidence>
<evidence type="ECO:0000313" key="7">
    <source>
        <dbReference type="EMBL" id="SDL78213.1"/>
    </source>
</evidence>
<evidence type="ECO:0000256" key="3">
    <source>
        <dbReference type="ARBA" id="ARBA00022989"/>
    </source>
</evidence>